<protein>
    <submittedName>
        <fullName evidence="2">Pyridine nucleotide-disulfide oxidoreductase-like protein</fullName>
    </submittedName>
</protein>
<evidence type="ECO:0000259" key="1">
    <source>
        <dbReference type="Pfam" id="PF07992"/>
    </source>
</evidence>
<evidence type="ECO:0000313" key="3">
    <source>
        <dbReference type="Proteomes" id="UP000007322"/>
    </source>
</evidence>
<dbReference type="Gene3D" id="3.50.50.100">
    <property type="match status" value="1"/>
</dbReference>
<accession>G2QKL2</accession>
<dbReference type="eggNOG" id="KOG2495">
    <property type="taxonomic scope" value="Eukaryota"/>
</dbReference>
<dbReference type="SUPFAM" id="SSF51905">
    <property type="entry name" value="FAD/NAD(P)-binding domain"/>
    <property type="match status" value="1"/>
</dbReference>
<dbReference type="OrthoDB" id="202203at2759"/>
<dbReference type="GO" id="GO:0050660">
    <property type="term" value="F:flavin adenine dinucleotide binding"/>
    <property type="evidence" value="ECO:0007669"/>
    <property type="project" value="TreeGrafter"/>
</dbReference>
<dbReference type="GeneID" id="11511123"/>
<dbReference type="AlphaFoldDB" id="G2QKL2"/>
<proteinExistence type="predicted"/>
<dbReference type="InterPro" id="IPR036188">
    <property type="entry name" value="FAD/NAD-bd_sf"/>
</dbReference>
<dbReference type="Pfam" id="PF07992">
    <property type="entry name" value="Pyr_redox_2"/>
    <property type="match status" value="1"/>
</dbReference>
<gene>
    <name evidence="2" type="ORF">MYCTH_70573</name>
</gene>
<dbReference type="PRINTS" id="PR00368">
    <property type="entry name" value="FADPNR"/>
</dbReference>
<name>G2QKL2_THET4</name>
<organism evidence="2 3">
    <name type="scientific">Thermothelomyces thermophilus (strain ATCC 42464 / BCRC 31852 / DSM 1799)</name>
    <name type="common">Sporotrichum thermophile</name>
    <dbReference type="NCBI Taxonomy" id="573729"/>
    <lineage>
        <taxon>Eukaryota</taxon>
        <taxon>Fungi</taxon>
        <taxon>Dikarya</taxon>
        <taxon>Ascomycota</taxon>
        <taxon>Pezizomycotina</taxon>
        <taxon>Sordariomycetes</taxon>
        <taxon>Sordariomycetidae</taxon>
        <taxon>Sordariales</taxon>
        <taxon>Chaetomiaceae</taxon>
        <taxon>Thermothelomyces</taxon>
    </lineage>
</organism>
<dbReference type="GO" id="GO:0005737">
    <property type="term" value="C:cytoplasm"/>
    <property type="evidence" value="ECO:0007669"/>
    <property type="project" value="TreeGrafter"/>
</dbReference>
<dbReference type="RefSeq" id="XP_003665363.1">
    <property type="nucleotide sequence ID" value="XM_003665315.1"/>
</dbReference>
<feature type="domain" description="FAD/NAD(P)-binding" evidence="1">
    <location>
        <begin position="50"/>
        <end position="333"/>
    </location>
</feature>
<dbReference type="PRINTS" id="PR00411">
    <property type="entry name" value="PNDRDTASEI"/>
</dbReference>
<evidence type="ECO:0000313" key="2">
    <source>
        <dbReference type="EMBL" id="AEO60118.1"/>
    </source>
</evidence>
<dbReference type="Proteomes" id="UP000007322">
    <property type="component" value="Chromosome 5"/>
</dbReference>
<dbReference type="EMBL" id="CP003006">
    <property type="protein sequence ID" value="AEO60118.1"/>
    <property type="molecule type" value="Genomic_DNA"/>
</dbReference>
<dbReference type="InParanoid" id="G2QKL2"/>
<dbReference type="VEuPathDB" id="FungiDB:MYCTH_70573"/>
<dbReference type="OMA" id="HMGHYAG"/>
<dbReference type="PANTHER" id="PTHR43735:SF24">
    <property type="entry name" value="NUCLEOTIDE-DISULPHIDE OXIDOREDUCTASE AMID-LIKE, PUTATIVE (AFU_ORTHOLOGUE AFUA_1G17180)-RELATED"/>
    <property type="match status" value="1"/>
</dbReference>
<dbReference type="InterPro" id="IPR023753">
    <property type="entry name" value="FAD/NAD-binding_dom"/>
</dbReference>
<reference evidence="2 3" key="1">
    <citation type="journal article" date="2011" name="Nat. Biotechnol.">
        <title>Comparative genomic analysis of the thermophilic biomass-degrading fungi Myceliophthora thermophila and Thielavia terrestris.</title>
        <authorList>
            <person name="Berka R.M."/>
            <person name="Grigoriev I.V."/>
            <person name="Otillar R."/>
            <person name="Salamov A."/>
            <person name="Grimwood J."/>
            <person name="Reid I."/>
            <person name="Ishmael N."/>
            <person name="John T."/>
            <person name="Darmond C."/>
            <person name="Moisan M.-C."/>
            <person name="Henrissat B."/>
            <person name="Coutinho P.M."/>
            <person name="Lombard V."/>
            <person name="Natvig D.O."/>
            <person name="Lindquist E."/>
            <person name="Schmutz J."/>
            <person name="Lucas S."/>
            <person name="Harris P."/>
            <person name="Powlowski J."/>
            <person name="Bellemare A."/>
            <person name="Taylor D."/>
            <person name="Butler G."/>
            <person name="de Vries R.P."/>
            <person name="Allijn I.E."/>
            <person name="van den Brink J."/>
            <person name="Ushinsky S."/>
            <person name="Storms R."/>
            <person name="Powell A.J."/>
            <person name="Paulsen I.T."/>
            <person name="Elbourne L.D.H."/>
            <person name="Baker S.E."/>
            <person name="Magnuson J."/>
            <person name="LaBoissiere S."/>
            <person name="Clutterbuck A.J."/>
            <person name="Martinez D."/>
            <person name="Wogulis M."/>
            <person name="de Leon A.L."/>
            <person name="Rey M.W."/>
            <person name="Tsang A."/>
        </authorList>
    </citation>
    <scope>NUCLEOTIDE SEQUENCE [LARGE SCALE GENOMIC DNA]</scope>
    <source>
        <strain evidence="3">ATCC 42464 / BCRC 31852 / DSM 1799</strain>
    </source>
</reference>
<dbReference type="HOGENOM" id="CLU_029131_0_0_1"/>
<keyword evidence="3" id="KW-1185">Reference proteome</keyword>
<dbReference type="GO" id="GO:0004174">
    <property type="term" value="F:electron-transferring-flavoprotein dehydrogenase activity"/>
    <property type="evidence" value="ECO:0007669"/>
    <property type="project" value="TreeGrafter"/>
</dbReference>
<dbReference type="PANTHER" id="PTHR43735">
    <property type="entry name" value="APOPTOSIS-INDUCING FACTOR 1"/>
    <property type="match status" value="1"/>
</dbReference>
<dbReference type="KEGG" id="mtm:MYCTH_70573"/>
<dbReference type="STRING" id="573729.G2QKL2"/>
<sequence length="425" mass="46225">MPQPFRVLIAGGSYGGLSAALNLYDLCRGLPPRCGPAPAEGEDLPETPQFAVDITVVDERDGFYHLIGSPLALASEAFTEKCWVKYDDIPGLQSPNIHVVQGSVKSVDPARKVATYLPHGSTAEPQEVRYDYFVAASGLRRAWPVVPQSLRRKQYLFEAGDHIRAATAARHGVVIVGGGAVGIEMAAELKLVHPHLNVTLVHSRDKLLSSEALPDEVKDRSLELLREAGVDVLMSHRLDRTEEVKDDSGNSCLRVHFTNGHSMLADQVSLAVSRSVPTTTYLPNDVLDEQGYVKVQASLAFPEQSPNSAFHFAVGDLAKWSGIKRCGAAMHMGYYAAHNIHRHMQLQTQTEGQAAQATDKGGIPKLLELDEIPPMIGLAVGKKAVAYWPEGGMMSGEDVMKTFFGDDLGFAICWNHLRLGGDKVQ</sequence>